<evidence type="ECO:0000256" key="14">
    <source>
        <dbReference type="ARBA" id="ARBA00032850"/>
    </source>
</evidence>
<dbReference type="InterPro" id="IPR036034">
    <property type="entry name" value="PDZ_sf"/>
</dbReference>
<sequence length="475" mass="51237">MNRLLKQINIGAVSVFMMFSMFAHAAELPDFTKLVEKASPAVVNISTEQMVMTKTAAEGNNPQLGPNSQELNEFFRHFFGQQPFNGGNGGESQAPKERERSSLGSGFIISPDGYILTNNHVIDGADVIHVRLNDRREYTAKVIGTDSRTDLALLKIDAKDLPTVKMGDSDKLKAGQWVLAIGSPFGFDYTVTAGVVSATGRNLPSDNYVPFIQTDVAINPGNSGGPLFDLDGEVVGINSQIYTRSGGFMGVSFAIPSKVAMSVVDQLKANGKVSRAWLGVLIQDVNSDLAESFGLKRPHGALISRVMPDSPAKKAGLKSGDIILAFDGNKINHSGELPYIVGQMKSGDKVDVEIFRDGKDKTIALSLESRPDNQKTLEQKKQDENRLGMVVADVPAELAKRLAIEGGVIVKQVIGGTASRNGLAQGDVITMLNGQAIKGAEDFSEIAKKIPNDRSVPMRVIRDGYPMFIPFKITK</sequence>
<dbReference type="Pfam" id="PF13180">
    <property type="entry name" value="PDZ_2"/>
    <property type="match status" value="1"/>
</dbReference>
<dbReference type="EC" id="3.4.21.107" evidence="5"/>
<feature type="domain" description="PDZ" evidence="16">
    <location>
        <begin position="263"/>
        <end position="358"/>
    </location>
</feature>
<dbReference type="InterPro" id="IPR001478">
    <property type="entry name" value="PDZ"/>
</dbReference>
<evidence type="ECO:0000256" key="12">
    <source>
        <dbReference type="ARBA" id="ARBA00022825"/>
    </source>
</evidence>
<dbReference type="InterPro" id="IPR001940">
    <property type="entry name" value="Peptidase_S1C"/>
</dbReference>
<evidence type="ECO:0000256" key="10">
    <source>
        <dbReference type="ARBA" id="ARBA00022764"/>
    </source>
</evidence>
<keyword evidence="10" id="KW-0574">Periplasm</keyword>
<keyword evidence="7" id="KW-0645">Protease</keyword>
<comment type="similarity">
    <text evidence="4">Belongs to the peptidase S1C family.</text>
</comment>
<dbReference type="RefSeq" id="WP_341567921.1">
    <property type="nucleotide sequence ID" value="NZ_JBAKAR010000015.1"/>
</dbReference>
<keyword evidence="8 15" id="KW-0732">Signal</keyword>
<dbReference type="Proteomes" id="UP001379949">
    <property type="component" value="Unassembled WGS sequence"/>
</dbReference>
<dbReference type="SUPFAM" id="SSF50156">
    <property type="entry name" value="PDZ domain-like"/>
    <property type="match status" value="2"/>
</dbReference>
<gene>
    <name evidence="17" type="ORF">V6242_15045</name>
</gene>
<evidence type="ECO:0000256" key="4">
    <source>
        <dbReference type="ARBA" id="ARBA00010541"/>
    </source>
</evidence>
<protein>
    <recommendedName>
        <fullName evidence="6">Probable periplasmic serine endoprotease DegP-like</fullName>
        <ecNumber evidence="5">3.4.21.107</ecNumber>
    </recommendedName>
    <alternativeName>
        <fullName evidence="14">Protease Do</fullName>
    </alternativeName>
</protein>
<dbReference type="SUPFAM" id="SSF50494">
    <property type="entry name" value="Trypsin-like serine proteases"/>
    <property type="match status" value="1"/>
</dbReference>
<evidence type="ECO:0000256" key="5">
    <source>
        <dbReference type="ARBA" id="ARBA00013035"/>
    </source>
</evidence>
<comment type="catalytic activity">
    <reaction evidence="1">
        <text>Acts on substrates that are at least partially unfolded. The cleavage site P1 residue is normally between a pair of hydrophobic residues, such as Val-|-Val.</text>
        <dbReference type="EC" id="3.4.21.107"/>
    </reaction>
</comment>
<evidence type="ECO:0000256" key="9">
    <source>
        <dbReference type="ARBA" id="ARBA00022737"/>
    </source>
</evidence>
<evidence type="ECO:0000256" key="13">
    <source>
        <dbReference type="ARBA" id="ARBA00023016"/>
    </source>
</evidence>
<reference evidence="17 18" key="1">
    <citation type="submission" date="2024-02" db="EMBL/GenBank/DDBJ databases">
        <title>Bacteria isolated from the canopy kelp, Nereocystis luetkeana.</title>
        <authorList>
            <person name="Pfister C.A."/>
            <person name="Younker I.T."/>
            <person name="Light S.H."/>
        </authorList>
    </citation>
    <scope>NUCLEOTIDE SEQUENCE [LARGE SCALE GENOMIC DNA]</scope>
    <source>
        <strain evidence="17 18">TI.4.07</strain>
    </source>
</reference>
<evidence type="ECO:0000256" key="7">
    <source>
        <dbReference type="ARBA" id="ARBA00022670"/>
    </source>
</evidence>
<evidence type="ECO:0000313" key="17">
    <source>
        <dbReference type="EMBL" id="MEL0614471.1"/>
    </source>
</evidence>
<evidence type="ECO:0000256" key="3">
    <source>
        <dbReference type="ARBA" id="ARBA00004418"/>
    </source>
</evidence>
<name>A0ABU9G8V5_9GAMM</name>
<keyword evidence="12" id="KW-0720">Serine protease</keyword>
<dbReference type="Pfam" id="PF13365">
    <property type="entry name" value="Trypsin_2"/>
    <property type="match status" value="1"/>
</dbReference>
<evidence type="ECO:0000256" key="15">
    <source>
        <dbReference type="SAM" id="SignalP"/>
    </source>
</evidence>
<dbReference type="NCBIfam" id="TIGR02037">
    <property type="entry name" value="degP_htrA_DO"/>
    <property type="match status" value="1"/>
</dbReference>
<evidence type="ECO:0000256" key="2">
    <source>
        <dbReference type="ARBA" id="ARBA00002610"/>
    </source>
</evidence>
<evidence type="ECO:0000256" key="1">
    <source>
        <dbReference type="ARBA" id="ARBA00001772"/>
    </source>
</evidence>
<evidence type="ECO:0000256" key="6">
    <source>
        <dbReference type="ARBA" id="ARBA00013958"/>
    </source>
</evidence>
<dbReference type="InterPro" id="IPR009003">
    <property type="entry name" value="Peptidase_S1_PA"/>
</dbReference>
<keyword evidence="13" id="KW-0346">Stress response</keyword>
<dbReference type="Gene3D" id="2.30.42.10">
    <property type="match status" value="1"/>
</dbReference>
<keyword evidence="11" id="KW-0378">Hydrolase</keyword>
<comment type="caution">
    <text evidence="17">The sequence shown here is derived from an EMBL/GenBank/DDBJ whole genome shotgun (WGS) entry which is preliminary data.</text>
</comment>
<dbReference type="PANTHER" id="PTHR22939">
    <property type="entry name" value="SERINE PROTEASE FAMILY S1C HTRA-RELATED"/>
    <property type="match status" value="1"/>
</dbReference>
<comment type="function">
    <text evidence="2">Might be efficient in the degradation of transiently denatured and unfolded proteins which accumulate in the periplasm following stress conditions.</text>
</comment>
<dbReference type="Gene3D" id="2.30.42.60">
    <property type="match status" value="1"/>
</dbReference>
<keyword evidence="9" id="KW-0677">Repeat</keyword>
<accession>A0ABU9G8V5</accession>
<organism evidence="17 18">
    <name type="scientific">Marinomonas arenicola</name>
    <dbReference type="NCBI Taxonomy" id="569601"/>
    <lineage>
        <taxon>Bacteria</taxon>
        <taxon>Pseudomonadati</taxon>
        <taxon>Pseudomonadota</taxon>
        <taxon>Gammaproteobacteria</taxon>
        <taxon>Oceanospirillales</taxon>
        <taxon>Oceanospirillaceae</taxon>
        <taxon>Marinomonas</taxon>
    </lineage>
</organism>
<dbReference type="PRINTS" id="PR00834">
    <property type="entry name" value="PROTEASES2C"/>
</dbReference>
<comment type="subcellular location">
    <subcellularLocation>
        <location evidence="3">Periplasm</location>
    </subcellularLocation>
</comment>
<evidence type="ECO:0000313" key="18">
    <source>
        <dbReference type="Proteomes" id="UP001379949"/>
    </source>
</evidence>
<dbReference type="EMBL" id="JBAKAR010000015">
    <property type="protein sequence ID" value="MEL0614471.1"/>
    <property type="molecule type" value="Genomic_DNA"/>
</dbReference>
<dbReference type="PROSITE" id="PS50106">
    <property type="entry name" value="PDZ"/>
    <property type="match status" value="2"/>
</dbReference>
<evidence type="ECO:0000256" key="11">
    <source>
        <dbReference type="ARBA" id="ARBA00022801"/>
    </source>
</evidence>
<dbReference type="InterPro" id="IPR011782">
    <property type="entry name" value="Pept_S1C_Do"/>
</dbReference>
<proteinExistence type="inferred from homology"/>
<dbReference type="CDD" id="cd10839">
    <property type="entry name" value="cpPDZ1_DegP-like"/>
    <property type="match status" value="1"/>
</dbReference>
<evidence type="ECO:0000256" key="8">
    <source>
        <dbReference type="ARBA" id="ARBA00022729"/>
    </source>
</evidence>
<evidence type="ECO:0000259" key="16">
    <source>
        <dbReference type="PROSITE" id="PS50106"/>
    </source>
</evidence>
<dbReference type="PANTHER" id="PTHR22939:SF130">
    <property type="entry name" value="PERIPLASMIC SERINE ENDOPROTEASE DEGP-LIKE-RELATED"/>
    <property type="match status" value="1"/>
</dbReference>
<feature type="chain" id="PRO_5046238169" description="Probable periplasmic serine endoprotease DegP-like" evidence="15">
    <location>
        <begin position="26"/>
        <end position="475"/>
    </location>
</feature>
<dbReference type="SMART" id="SM00228">
    <property type="entry name" value="PDZ"/>
    <property type="match status" value="2"/>
</dbReference>
<feature type="signal peptide" evidence="15">
    <location>
        <begin position="1"/>
        <end position="25"/>
    </location>
</feature>
<keyword evidence="18" id="KW-1185">Reference proteome</keyword>
<feature type="domain" description="PDZ" evidence="16">
    <location>
        <begin position="376"/>
        <end position="439"/>
    </location>
</feature>
<dbReference type="Gene3D" id="2.40.10.120">
    <property type="match status" value="1"/>
</dbReference>